<dbReference type="PRINTS" id="PR00080">
    <property type="entry name" value="SDRFAMILY"/>
</dbReference>
<dbReference type="InterPro" id="IPR002347">
    <property type="entry name" value="SDR_fam"/>
</dbReference>
<dbReference type="Pfam" id="PF13561">
    <property type="entry name" value="adh_short_C2"/>
    <property type="match status" value="1"/>
</dbReference>
<dbReference type="RefSeq" id="WP_189628606.1">
    <property type="nucleotide sequence ID" value="NZ_BNAG01000001.1"/>
</dbReference>
<dbReference type="PANTHER" id="PTHR42760">
    <property type="entry name" value="SHORT-CHAIN DEHYDROGENASES/REDUCTASES FAMILY MEMBER"/>
    <property type="match status" value="1"/>
</dbReference>
<dbReference type="PANTHER" id="PTHR42760:SF133">
    <property type="entry name" value="3-OXOACYL-[ACYL-CARRIER-PROTEIN] REDUCTASE"/>
    <property type="match status" value="1"/>
</dbReference>
<name>A0ABQ3I0P4_9BACT</name>
<dbReference type="Gene3D" id="3.40.50.720">
    <property type="entry name" value="NAD(P)-binding Rossmann-like Domain"/>
    <property type="match status" value="1"/>
</dbReference>
<dbReference type="PRINTS" id="PR00081">
    <property type="entry name" value="GDHRDH"/>
</dbReference>
<dbReference type="SUPFAM" id="SSF51735">
    <property type="entry name" value="NAD(P)-binding Rossmann-fold domains"/>
    <property type="match status" value="1"/>
</dbReference>
<keyword evidence="4" id="KW-1185">Reference proteome</keyword>
<organism evidence="3 4">
    <name type="scientific">Roseivirga thermotolerans</name>
    <dbReference type="NCBI Taxonomy" id="1758176"/>
    <lineage>
        <taxon>Bacteria</taxon>
        <taxon>Pseudomonadati</taxon>
        <taxon>Bacteroidota</taxon>
        <taxon>Cytophagia</taxon>
        <taxon>Cytophagales</taxon>
        <taxon>Roseivirgaceae</taxon>
        <taxon>Roseivirga</taxon>
    </lineage>
</organism>
<comment type="similarity">
    <text evidence="1">Belongs to the short-chain dehydrogenases/reductases (SDR) family.</text>
</comment>
<evidence type="ECO:0000256" key="2">
    <source>
        <dbReference type="ARBA" id="ARBA00023002"/>
    </source>
</evidence>
<protein>
    <submittedName>
        <fullName evidence="3">Oxidoreductase</fullName>
    </submittedName>
</protein>
<proteinExistence type="inferred from homology"/>
<comment type="caution">
    <text evidence="3">The sequence shown here is derived from an EMBL/GenBank/DDBJ whole genome shotgun (WGS) entry which is preliminary data.</text>
</comment>
<evidence type="ECO:0000313" key="4">
    <source>
        <dbReference type="Proteomes" id="UP000658258"/>
    </source>
</evidence>
<keyword evidence="2" id="KW-0560">Oxidoreductase</keyword>
<dbReference type="InterPro" id="IPR036291">
    <property type="entry name" value="NAD(P)-bd_dom_sf"/>
</dbReference>
<accession>A0ABQ3I0P4</accession>
<evidence type="ECO:0000313" key="3">
    <source>
        <dbReference type="EMBL" id="GHE53471.1"/>
    </source>
</evidence>
<dbReference type="EMBL" id="BNAG01000001">
    <property type="protein sequence ID" value="GHE53471.1"/>
    <property type="molecule type" value="Genomic_DNA"/>
</dbReference>
<dbReference type="Proteomes" id="UP000658258">
    <property type="component" value="Unassembled WGS sequence"/>
</dbReference>
<evidence type="ECO:0000256" key="1">
    <source>
        <dbReference type="ARBA" id="ARBA00006484"/>
    </source>
</evidence>
<sequence>MSIAGKTVALIGSTGILGSEYVNFLSKNNVTLIIGDENISRCNLLADQMEKEGYARPETCRIDLYDEGSIVNFFKVIADNYKQLDTLINNAQVKPPGFYDSFENYTKETLMSVLDGNTVGMTLSCREACKIFLKQGKGNIINVASIYGLKAADQSLYDNVKNIYNPDERFSSPVSYAVSKAAVLHLTRYLASYYRGKNIRVNTLTPGGVFDNHDDEFVSAYAKRNFLNRMADRTDYNGAIEFLISDKSSYMTGANIVVDGGWTVA</sequence>
<reference evidence="4" key="1">
    <citation type="journal article" date="2019" name="Int. J. Syst. Evol. Microbiol.">
        <title>The Global Catalogue of Microorganisms (GCM) 10K type strain sequencing project: providing services to taxonomists for standard genome sequencing and annotation.</title>
        <authorList>
            <consortium name="The Broad Institute Genomics Platform"/>
            <consortium name="The Broad Institute Genome Sequencing Center for Infectious Disease"/>
            <person name="Wu L."/>
            <person name="Ma J."/>
        </authorList>
    </citation>
    <scope>NUCLEOTIDE SEQUENCE [LARGE SCALE GENOMIC DNA]</scope>
    <source>
        <strain evidence="4">CGMCC 1.15111</strain>
    </source>
</reference>
<gene>
    <name evidence="3" type="ORF">GCM10011340_04980</name>
</gene>